<organism evidence="3 4">
    <name type="scientific">Jiangella ureilytica</name>
    <dbReference type="NCBI Taxonomy" id="2530374"/>
    <lineage>
        <taxon>Bacteria</taxon>
        <taxon>Bacillati</taxon>
        <taxon>Actinomycetota</taxon>
        <taxon>Actinomycetes</taxon>
        <taxon>Jiangellales</taxon>
        <taxon>Jiangellaceae</taxon>
        <taxon>Jiangella</taxon>
    </lineage>
</organism>
<reference evidence="3 4" key="1">
    <citation type="submission" date="2019-02" db="EMBL/GenBank/DDBJ databases">
        <title>Draft genome sequences of novel Actinobacteria.</title>
        <authorList>
            <person name="Sahin N."/>
            <person name="Ay H."/>
            <person name="Saygin H."/>
        </authorList>
    </citation>
    <scope>NUCLEOTIDE SEQUENCE [LARGE SCALE GENOMIC DNA]</scope>
    <source>
        <strain evidence="3 4">KC603</strain>
    </source>
</reference>
<feature type="compositionally biased region" description="Basic and acidic residues" evidence="1">
    <location>
        <begin position="199"/>
        <end position="209"/>
    </location>
</feature>
<dbReference type="InterPro" id="IPR011991">
    <property type="entry name" value="ArsR-like_HTH"/>
</dbReference>
<dbReference type="Proteomes" id="UP000295621">
    <property type="component" value="Unassembled WGS sequence"/>
</dbReference>
<dbReference type="SMART" id="SM00418">
    <property type="entry name" value="HTH_ARSR"/>
    <property type="match status" value="1"/>
</dbReference>
<comment type="caution">
    <text evidence="3">The sequence shown here is derived from an EMBL/GenBank/DDBJ whole genome shotgun (WGS) entry which is preliminary data.</text>
</comment>
<accession>A0A4V2XYF4</accession>
<dbReference type="Pfam" id="PF12840">
    <property type="entry name" value="HTH_20"/>
    <property type="match status" value="1"/>
</dbReference>
<dbReference type="CDD" id="cd00090">
    <property type="entry name" value="HTH_ARSR"/>
    <property type="match status" value="1"/>
</dbReference>
<dbReference type="EMBL" id="SMKL01000001">
    <property type="protein sequence ID" value="TDC56935.1"/>
    <property type="molecule type" value="Genomic_DNA"/>
</dbReference>
<feature type="region of interest" description="Disordered" evidence="1">
    <location>
        <begin position="190"/>
        <end position="209"/>
    </location>
</feature>
<sequence>MSDDETQRITDPQSMRALAHPLRLQLMDLLALEAELTATQCAERTGESVASCSFHLRMLAKYGYVRPGEQRGREKPWRLVSRSRTIGPDVDDPESVREAGAFAQIIVDREAARLHKAITRAAELGPAWLDSMTIRTSSVWMTHEELDVMIERLGEFQDELKERFSGRRDDPALRPDGARVVHFLGALSPDVDVPAHTSTADHADAHDQS</sequence>
<evidence type="ECO:0000313" key="4">
    <source>
        <dbReference type="Proteomes" id="UP000295621"/>
    </source>
</evidence>
<name>A0A4V2XYF4_9ACTN</name>
<protein>
    <submittedName>
        <fullName evidence="3">ArsR family transcriptional regulator</fullName>
    </submittedName>
</protein>
<dbReference type="Gene3D" id="1.10.10.10">
    <property type="entry name" value="Winged helix-like DNA-binding domain superfamily/Winged helix DNA-binding domain"/>
    <property type="match status" value="1"/>
</dbReference>
<evidence type="ECO:0000259" key="2">
    <source>
        <dbReference type="SMART" id="SM00418"/>
    </source>
</evidence>
<dbReference type="OrthoDB" id="7945987at2"/>
<evidence type="ECO:0000313" key="3">
    <source>
        <dbReference type="EMBL" id="TDC56935.1"/>
    </source>
</evidence>
<feature type="domain" description="HTH arsR-type" evidence="2">
    <location>
        <begin position="13"/>
        <end position="92"/>
    </location>
</feature>
<dbReference type="InterPro" id="IPR036388">
    <property type="entry name" value="WH-like_DNA-bd_sf"/>
</dbReference>
<keyword evidence="4" id="KW-1185">Reference proteome</keyword>
<dbReference type="RefSeq" id="WP_131977379.1">
    <property type="nucleotide sequence ID" value="NZ_SMKL01000001.1"/>
</dbReference>
<dbReference type="InterPro" id="IPR036390">
    <property type="entry name" value="WH_DNA-bd_sf"/>
</dbReference>
<gene>
    <name evidence="3" type="ORF">E1212_00280</name>
</gene>
<evidence type="ECO:0000256" key="1">
    <source>
        <dbReference type="SAM" id="MobiDB-lite"/>
    </source>
</evidence>
<dbReference type="SUPFAM" id="SSF46785">
    <property type="entry name" value="Winged helix' DNA-binding domain"/>
    <property type="match status" value="1"/>
</dbReference>
<dbReference type="InterPro" id="IPR001845">
    <property type="entry name" value="HTH_ArsR_DNA-bd_dom"/>
</dbReference>
<dbReference type="AlphaFoldDB" id="A0A4V2XYF4"/>
<dbReference type="GO" id="GO:0003700">
    <property type="term" value="F:DNA-binding transcription factor activity"/>
    <property type="evidence" value="ECO:0007669"/>
    <property type="project" value="InterPro"/>
</dbReference>
<proteinExistence type="predicted"/>